<evidence type="ECO:0000313" key="7">
    <source>
        <dbReference type="Proteomes" id="UP000584325"/>
    </source>
</evidence>
<protein>
    <submittedName>
        <fullName evidence="5">PEP-CTERM sorting domain-containing protein</fullName>
    </submittedName>
</protein>
<dbReference type="EMBL" id="CP040017">
    <property type="protein sequence ID" value="QCP09764.1"/>
    <property type="molecule type" value="Genomic_DNA"/>
</dbReference>
<dbReference type="EMBL" id="JACHXS010000001">
    <property type="protein sequence ID" value="MBB3219715.1"/>
    <property type="molecule type" value="Genomic_DNA"/>
</dbReference>
<feature type="signal peptide" evidence="2">
    <location>
        <begin position="1"/>
        <end position="24"/>
    </location>
</feature>
<proteinExistence type="predicted"/>
<keyword evidence="6" id="KW-1185">Reference proteome</keyword>
<dbReference type="RefSeq" id="WP_137312650.1">
    <property type="nucleotide sequence ID" value="NZ_CP040017.1"/>
</dbReference>
<dbReference type="Proteomes" id="UP000298763">
    <property type="component" value="Chromosome"/>
</dbReference>
<dbReference type="Proteomes" id="UP000584325">
    <property type="component" value="Unassembled WGS sequence"/>
</dbReference>
<feature type="chain" id="PRO_5044607252" evidence="2">
    <location>
        <begin position="25"/>
        <end position="164"/>
    </location>
</feature>
<reference evidence="5 6" key="1">
    <citation type="submission" date="2019-05" db="EMBL/GenBank/DDBJ databases">
        <title>Draft Genome Sequences of Six Type Strains of the Genus Massilia.</title>
        <authorList>
            <person name="Miess H."/>
            <person name="Frediansyhah A."/>
            <person name="Gross H."/>
        </authorList>
    </citation>
    <scope>NUCLEOTIDE SEQUENCE [LARGE SCALE GENOMIC DNA]</scope>
    <source>
        <strain evidence="5 6">DSMZ 26121</strain>
    </source>
</reference>
<gene>
    <name evidence="5" type="ORF">FCL38_04515</name>
    <name evidence="4" type="ORF">FHS02_000502</name>
</gene>
<name>A0A4P8HMV4_9BURK</name>
<feature type="transmembrane region" description="Helical" evidence="1">
    <location>
        <begin position="141"/>
        <end position="158"/>
    </location>
</feature>
<dbReference type="Pfam" id="PF07589">
    <property type="entry name" value="PEP-CTERM"/>
    <property type="match status" value="1"/>
</dbReference>
<feature type="domain" description="Ice-binding protein C-terminal" evidence="3">
    <location>
        <begin position="137"/>
        <end position="161"/>
    </location>
</feature>
<dbReference type="AlphaFoldDB" id="A0A4P8HMV4"/>
<dbReference type="InterPro" id="IPR013424">
    <property type="entry name" value="Ice-binding_C"/>
</dbReference>
<organism evidence="4 7">
    <name type="scientific">Pseudoduganella umbonata</name>
    <dbReference type="NCBI Taxonomy" id="864828"/>
    <lineage>
        <taxon>Bacteria</taxon>
        <taxon>Pseudomonadati</taxon>
        <taxon>Pseudomonadota</taxon>
        <taxon>Betaproteobacteria</taxon>
        <taxon>Burkholderiales</taxon>
        <taxon>Oxalobacteraceae</taxon>
        <taxon>Telluria group</taxon>
        <taxon>Pseudoduganella</taxon>
    </lineage>
</organism>
<evidence type="ECO:0000313" key="6">
    <source>
        <dbReference type="Proteomes" id="UP000298763"/>
    </source>
</evidence>
<dbReference type="NCBIfam" id="TIGR02595">
    <property type="entry name" value="PEP_CTERM"/>
    <property type="match status" value="1"/>
</dbReference>
<sequence>MKLNRFLSSTVVAATLLWTGAANAELYTFTLSGDYSASWQLDSEAIPDDFLEEVGIAYFDVVGTYTNAVSDVADLTFYNALEGGGLSIDDYAGSQVLLVTDGDQLYGGTEESPFFTAGTYALTEYEGTGTYTLTISAVPEPATYGMVLVGMGMVGAALRRRQGK</sequence>
<reference evidence="4 7" key="2">
    <citation type="submission" date="2020-08" db="EMBL/GenBank/DDBJ databases">
        <title>Genomic Encyclopedia of Type Strains, Phase III (KMG-III): the genomes of soil and plant-associated and newly described type strains.</title>
        <authorList>
            <person name="Whitman W."/>
        </authorList>
    </citation>
    <scope>NUCLEOTIDE SEQUENCE [LARGE SCALE GENOMIC DNA]</scope>
    <source>
        <strain evidence="4 7">CECT 7753</strain>
    </source>
</reference>
<evidence type="ECO:0000256" key="2">
    <source>
        <dbReference type="SAM" id="SignalP"/>
    </source>
</evidence>
<keyword evidence="1" id="KW-0472">Membrane</keyword>
<dbReference type="NCBIfam" id="NF035944">
    <property type="entry name" value="PEPxxWA-CTERM"/>
    <property type="match status" value="1"/>
</dbReference>
<evidence type="ECO:0000256" key="1">
    <source>
        <dbReference type="SAM" id="Phobius"/>
    </source>
</evidence>
<dbReference type="OrthoDB" id="8910694at2"/>
<evidence type="ECO:0000313" key="5">
    <source>
        <dbReference type="EMBL" id="QCP09764.1"/>
    </source>
</evidence>
<keyword evidence="1" id="KW-1133">Transmembrane helix</keyword>
<keyword evidence="2" id="KW-0732">Signal</keyword>
<evidence type="ECO:0000313" key="4">
    <source>
        <dbReference type="EMBL" id="MBB3219715.1"/>
    </source>
</evidence>
<evidence type="ECO:0000259" key="3">
    <source>
        <dbReference type="Pfam" id="PF07589"/>
    </source>
</evidence>
<keyword evidence="1" id="KW-0812">Transmembrane</keyword>
<accession>A0A4P8HMV4</accession>